<reference evidence="1" key="1">
    <citation type="journal article" date="2004" name="Nature">
        <title>Genome duplication in the teleost fish Tetraodon nigroviridis reveals the early vertebrate proto-karyotype.</title>
        <authorList>
            <person name="Jaillon O."/>
            <person name="Aury J.-M."/>
            <person name="Brunet F."/>
            <person name="Petit J.-L."/>
            <person name="Stange-Thomann N."/>
            <person name="Mauceli E."/>
            <person name="Bouneau L."/>
            <person name="Fischer C."/>
            <person name="Ozouf-Costaz C."/>
            <person name="Bernot A."/>
            <person name="Nicaud S."/>
            <person name="Jaffe D."/>
            <person name="Fisher S."/>
            <person name="Lutfalla G."/>
            <person name="Dossat C."/>
            <person name="Segurens B."/>
            <person name="Dasilva C."/>
            <person name="Salanoubat M."/>
            <person name="Levy M."/>
            <person name="Boudet N."/>
            <person name="Castellano S."/>
            <person name="Anthouard V."/>
            <person name="Jubin C."/>
            <person name="Castelli V."/>
            <person name="Katinka M."/>
            <person name="Vacherie B."/>
            <person name="Biemont C."/>
            <person name="Skalli Z."/>
            <person name="Cattolico L."/>
            <person name="Poulain J."/>
            <person name="De Berardinis V."/>
            <person name="Cruaud C."/>
            <person name="Duprat S."/>
            <person name="Brottier P."/>
            <person name="Coutanceau J.-P."/>
            <person name="Gouzy J."/>
            <person name="Parra G."/>
            <person name="Lardier G."/>
            <person name="Chapple C."/>
            <person name="McKernan K.J."/>
            <person name="McEwan P."/>
            <person name="Bosak S."/>
            <person name="Kellis M."/>
            <person name="Volff J.-N."/>
            <person name="Guigo R."/>
            <person name="Zody M.C."/>
            <person name="Mesirov J."/>
            <person name="Lindblad-Toh K."/>
            <person name="Birren B."/>
            <person name="Nusbaum C."/>
            <person name="Kahn D."/>
            <person name="Robinson-Rechavi M."/>
            <person name="Laudet V."/>
            <person name="Schachter V."/>
            <person name="Quetier F."/>
            <person name="Saurin W."/>
            <person name="Scarpelli C."/>
            <person name="Wincker P."/>
            <person name="Lander E.S."/>
            <person name="Weissenbach J."/>
            <person name="Roest Crollius H."/>
        </authorList>
    </citation>
    <scope>NUCLEOTIDE SEQUENCE [LARGE SCALE GENOMIC DNA]</scope>
</reference>
<comment type="caution">
    <text evidence="1">The sequence shown here is derived from an EMBL/GenBank/DDBJ whole genome shotgun (WGS) entry which is preliminary data.</text>
</comment>
<accession>Q4T2K9</accession>
<sequence>REEAGPSCRYEHPAVICSAKQRQTVVSEREEEGERGGRYYGSQIRQKGPEILKCGRQTEPRPLQTGRR</sequence>
<proteinExistence type="predicted"/>
<protein>
    <submittedName>
        <fullName evidence="1">(spotted green pufferfish) hypothetical protein</fullName>
    </submittedName>
</protein>
<dbReference type="EMBL" id="CAAE01010246">
    <property type="protein sequence ID" value="CAF92873.1"/>
    <property type="molecule type" value="Genomic_DNA"/>
</dbReference>
<organism evidence="1">
    <name type="scientific">Tetraodon nigroviridis</name>
    <name type="common">Spotted green pufferfish</name>
    <name type="synonym">Chelonodon nigroviridis</name>
    <dbReference type="NCBI Taxonomy" id="99883"/>
    <lineage>
        <taxon>Eukaryota</taxon>
        <taxon>Metazoa</taxon>
        <taxon>Chordata</taxon>
        <taxon>Craniata</taxon>
        <taxon>Vertebrata</taxon>
        <taxon>Euteleostomi</taxon>
        <taxon>Actinopterygii</taxon>
        <taxon>Neopterygii</taxon>
        <taxon>Teleostei</taxon>
        <taxon>Neoteleostei</taxon>
        <taxon>Acanthomorphata</taxon>
        <taxon>Eupercaria</taxon>
        <taxon>Tetraodontiformes</taxon>
        <taxon>Tetradontoidea</taxon>
        <taxon>Tetraodontidae</taxon>
        <taxon>Tetraodon</taxon>
    </lineage>
</organism>
<dbReference type="AlphaFoldDB" id="Q4T2K9"/>
<feature type="non-terminal residue" evidence="1">
    <location>
        <position position="1"/>
    </location>
</feature>
<reference evidence="1" key="2">
    <citation type="submission" date="2004-02" db="EMBL/GenBank/DDBJ databases">
        <authorList>
            <consortium name="Genoscope"/>
            <consortium name="Whitehead Institute Centre for Genome Research"/>
        </authorList>
    </citation>
    <scope>NUCLEOTIDE SEQUENCE</scope>
</reference>
<dbReference type="KEGG" id="tng:GSTEN00008293G001"/>
<gene>
    <name evidence="1" type="ORF">GSTENG00008293001</name>
</gene>
<name>Q4T2K9_TETNG</name>
<evidence type="ECO:0000313" key="1">
    <source>
        <dbReference type="EMBL" id="CAF92873.1"/>
    </source>
</evidence>